<dbReference type="EMBL" id="LLXZ01000156">
    <property type="protein sequence ID" value="KRR02523.1"/>
    <property type="molecule type" value="Genomic_DNA"/>
</dbReference>
<evidence type="ECO:0000313" key="4">
    <source>
        <dbReference type="Proteomes" id="UP000050863"/>
    </source>
</evidence>
<keyword evidence="2" id="KW-0732">Signal</keyword>
<accession>A0A0R3L4J5</accession>
<reference evidence="3 4" key="1">
    <citation type="submission" date="2014-03" db="EMBL/GenBank/DDBJ databases">
        <title>Bradyrhizobium valentinum sp. nov., isolated from effective nodules of Lupinus mariae-josephae, a lupine endemic of basic-lime soils in Eastern Spain.</title>
        <authorList>
            <person name="Duran D."/>
            <person name="Rey L."/>
            <person name="Navarro A."/>
            <person name="Busquets A."/>
            <person name="Imperial J."/>
            <person name="Ruiz-Argueso T."/>
        </authorList>
    </citation>
    <scope>NUCLEOTIDE SEQUENCE [LARGE SCALE GENOMIC DNA]</scope>
    <source>
        <strain evidence="3 4">PAC68</strain>
    </source>
</reference>
<feature type="region of interest" description="Disordered" evidence="1">
    <location>
        <begin position="65"/>
        <end position="93"/>
    </location>
</feature>
<dbReference type="RefSeq" id="WP_057838076.1">
    <property type="nucleotide sequence ID" value="NZ_LLXZ01000156.1"/>
</dbReference>
<proteinExistence type="predicted"/>
<dbReference type="AlphaFoldDB" id="A0A0R3L4J5"/>
<evidence type="ECO:0000256" key="2">
    <source>
        <dbReference type="SAM" id="SignalP"/>
    </source>
</evidence>
<evidence type="ECO:0000313" key="3">
    <source>
        <dbReference type="EMBL" id="KRR02523.1"/>
    </source>
</evidence>
<gene>
    <name evidence="3" type="ORF">CQ12_15855</name>
</gene>
<feature type="signal peptide" evidence="2">
    <location>
        <begin position="1"/>
        <end position="20"/>
    </location>
</feature>
<dbReference type="OrthoDB" id="8251938at2"/>
<name>A0A0R3L4J5_9BRAD</name>
<sequence>MKSLLLAGAMIVAAETCASAQGGYWVVGDQATGKCEIVTSNPVINAQVGGNIWFGTGPYQSRSDAKLARSTIPQCPAVQEPPANTQDDEKESE</sequence>
<protein>
    <submittedName>
        <fullName evidence="3">Uncharacterized protein</fullName>
    </submittedName>
</protein>
<comment type="caution">
    <text evidence="3">The sequence shown here is derived from an EMBL/GenBank/DDBJ whole genome shotgun (WGS) entry which is preliminary data.</text>
</comment>
<keyword evidence="4" id="KW-1185">Reference proteome</keyword>
<evidence type="ECO:0000256" key="1">
    <source>
        <dbReference type="SAM" id="MobiDB-lite"/>
    </source>
</evidence>
<dbReference type="Proteomes" id="UP000050863">
    <property type="component" value="Unassembled WGS sequence"/>
</dbReference>
<organism evidence="3 4">
    <name type="scientific">Bradyrhizobium jicamae</name>
    <dbReference type="NCBI Taxonomy" id="280332"/>
    <lineage>
        <taxon>Bacteria</taxon>
        <taxon>Pseudomonadati</taxon>
        <taxon>Pseudomonadota</taxon>
        <taxon>Alphaproteobacteria</taxon>
        <taxon>Hyphomicrobiales</taxon>
        <taxon>Nitrobacteraceae</taxon>
        <taxon>Bradyrhizobium</taxon>
    </lineage>
</organism>
<feature type="chain" id="PRO_5006442665" evidence="2">
    <location>
        <begin position="21"/>
        <end position="93"/>
    </location>
</feature>